<dbReference type="CDD" id="cd02234">
    <property type="entry name" value="cupin_BLR7677-like"/>
    <property type="match status" value="1"/>
</dbReference>
<dbReference type="Gene3D" id="2.60.120.10">
    <property type="entry name" value="Jelly Rolls"/>
    <property type="match status" value="1"/>
</dbReference>
<dbReference type="AlphaFoldDB" id="A0A6J5B472"/>
<dbReference type="InterPro" id="IPR011051">
    <property type="entry name" value="RmlC_Cupin_sf"/>
</dbReference>
<proteinExistence type="predicted"/>
<name>A0A6J5B472_9BURK</name>
<dbReference type="PANTHER" id="PTHR38599">
    <property type="entry name" value="CUPIN DOMAIN PROTEIN (AFU_ORTHOLOGUE AFUA_3G13620)"/>
    <property type="match status" value="1"/>
</dbReference>
<reference evidence="3 4" key="1">
    <citation type="submission" date="2020-04" db="EMBL/GenBank/DDBJ databases">
        <authorList>
            <person name="De Canck E."/>
        </authorList>
    </citation>
    <scope>NUCLEOTIDE SEQUENCE [LARGE SCALE GENOMIC DNA]</scope>
    <source>
        <strain evidence="3 4">LMG 22037</strain>
    </source>
</reference>
<dbReference type="SUPFAM" id="SSF51182">
    <property type="entry name" value="RmlC-like cupins"/>
    <property type="match status" value="1"/>
</dbReference>
<dbReference type="RefSeq" id="WP_035482551.1">
    <property type="nucleotide sequence ID" value="NZ_CADIKB010000011.1"/>
</dbReference>
<evidence type="ECO:0000313" key="4">
    <source>
        <dbReference type="Proteomes" id="UP000494249"/>
    </source>
</evidence>
<dbReference type="PANTHER" id="PTHR38599:SF1">
    <property type="entry name" value="CUPIN DOMAIN PROTEIN (AFU_ORTHOLOGUE AFUA_3G13620)"/>
    <property type="match status" value="1"/>
</dbReference>
<evidence type="ECO:0000313" key="3">
    <source>
        <dbReference type="EMBL" id="CAB3689690.1"/>
    </source>
</evidence>
<evidence type="ECO:0000259" key="2">
    <source>
        <dbReference type="Pfam" id="PF07883"/>
    </source>
</evidence>
<dbReference type="Proteomes" id="UP000494249">
    <property type="component" value="Unassembled WGS sequence"/>
</dbReference>
<keyword evidence="1" id="KW-0732">Signal</keyword>
<feature type="chain" id="PRO_5026797474" description="Cupin type-2 domain-containing protein" evidence="1">
    <location>
        <begin position="31"/>
        <end position="167"/>
    </location>
</feature>
<dbReference type="Pfam" id="PF07883">
    <property type="entry name" value="Cupin_2"/>
    <property type="match status" value="1"/>
</dbReference>
<dbReference type="EMBL" id="CADIKB010000011">
    <property type="protein sequence ID" value="CAB3689690.1"/>
    <property type="molecule type" value="Genomic_DNA"/>
</dbReference>
<feature type="domain" description="Cupin type-2" evidence="2">
    <location>
        <begin position="80"/>
        <end position="152"/>
    </location>
</feature>
<dbReference type="InterPro" id="IPR014710">
    <property type="entry name" value="RmlC-like_jellyroll"/>
</dbReference>
<dbReference type="InterPro" id="IPR013096">
    <property type="entry name" value="Cupin_2"/>
</dbReference>
<protein>
    <recommendedName>
        <fullName evidence="2">Cupin type-2 domain-containing protein</fullName>
    </recommendedName>
</protein>
<organism evidence="3 4">
    <name type="scientific">Paraburkholderia phenoliruptrix</name>
    <dbReference type="NCBI Taxonomy" id="252970"/>
    <lineage>
        <taxon>Bacteria</taxon>
        <taxon>Pseudomonadati</taxon>
        <taxon>Pseudomonadota</taxon>
        <taxon>Betaproteobacteria</taxon>
        <taxon>Burkholderiales</taxon>
        <taxon>Burkholderiaceae</taxon>
        <taxon>Paraburkholderia</taxon>
    </lineage>
</organism>
<accession>A0A6J5B472</accession>
<feature type="signal peptide" evidence="1">
    <location>
        <begin position="1"/>
        <end position="30"/>
    </location>
</feature>
<gene>
    <name evidence="3" type="ORF">LMG22037_02914</name>
</gene>
<sequence>MNPQMKLRTLIAAGVLATSSMLATSQSALAADANANTNSDAHAAAAANANATTAAAHETITPAFAEAIANVPGKKMTALVVDYAPGGKSLPHRHGKAFVVAYVLSGAIRSGVNGGNARVFHAGEHWIEKPGAHHTVSENASDSEPARLLAIFVADTNDNKLVTFDHK</sequence>
<evidence type="ECO:0000256" key="1">
    <source>
        <dbReference type="SAM" id="SignalP"/>
    </source>
</evidence>